<name>A0ABM9W6E7_9FIRM</name>
<keyword evidence="4" id="KW-1185">Reference proteome</keyword>
<dbReference type="PANTHER" id="PTHR13847:SF287">
    <property type="entry name" value="FAD-DEPENDENT OXIDOREDUCTASE DOMAIN-CONTAINING PROTEIN 1"/>
    <property type="match status" value="1"/>
</dbReference>
<dbReference type="Gene3D" id="3.50.50.60">
    <property type="entry name" value="FAD/NAD(P)-binding domain"/>
    <property type="match status" value="1"/>
</dbReference>
<dbReference type="GO" id="GO:0008115">
    <property type="term" value="F:sarcosine oxidase activity"/>
    <property type="evidence" value="ECO:0007669"/>
    <property type="project" value="UniProtKB-EC"/>
</dbReference>
<dbReference type="PROSITE" id="PS51257">
    <property type="entry name" value="PROKAR_LIPOPROTEIN"/>
    <property type="match status" value="1"/>
</dbReference>
<dbReference type="EMBL" id="FCOW01000012">
    <property type="protein sequence ID" value="CVK19870.1"/>
    <property type="molecule type" value="Genomic_DNA"/>
</dbReference>
<proteinExistence type="predicted"/>
<dbReference type="Gene3D" id="3.30.9.10">
    <property type="entry name" value="D-Amino Acid Oxidase, subunit A, domain 2"/>
    <property type="match status" value="1"/>
</dbReference>
<dbReference type="SUPFAM" id="SSF54373">
    <property type="entry name" value="FAD-linked reductases, C-terminal domain"/>
    <property type="match status" value="1"/>
</dbReference>
<evidence type="ECO:0000313" key="3">
    <source>
        <dbReference type="EMBL" id="CVK19870.1"/>
    </source>
</evidence>
<reference evidence="3 4" key="1">
    <citation type="submission" date="2016-01" db="EMBL/GenBank/DDBJ databases">
        <authorList>
            <person name="Brown R."/>
        </authorList>
    </citation>
    <scope>NUCLEOTIDE SEQUENCE [LARGE SCALE GENOMIC DNA]</scope>
    <source>
        <strain evidence="3">Sporomusa sphaeroides DSM 2875</strain>
    </source>
</reference>
<sequence length="385" mass="41782">MMTMIKHADIIIIGGGVVGCSIAYNLAKAGAGQVVVLERGYLASGATGRCGAGVRMQWGTETNCLLARESVKILENLPAMLEIEDDIEFKQGGYLLLAYTSKMVEQFKKNLQLQASLAIPACWVSPEQAKEIVPYLNIQGLLGATFCPKDGHANPFKVTSLYAKAAARLGVKFYTYTEVTGLTVKAGKVSTVHTDKGDIATNTVINAAGGYAKTIGRMAGIELPIFPERHEILVTEPVAPLQIPMVMSFYHNLYCQQTPHGSFIMGIGHPDEPESFNTQASWRFLTEMAERITTILPPLAKLNVIRQWAGLYDMCPDRTPILGEDSNVQGFYTAAGFSGHGFMIAPMVGKLIAQTIMGLPTDIPINAFSADRFVRGQLYVEPSVV</sequence>
<dbReference type="EC" id="1.5.3.1" evidence="3"/>
<evidence type="ECO:0000313" key="4">
    <source>
        <dbReference type="Proteomes" id="UP000245702"/>
    </source>
</evidence>
<dbReference type="InterPro" id="IPR036188">
    <property type="entry name" value="FAD/NAD-bd_sf"/>
</dbReference>
<gene>
    <name evidence="3" type="primary">soxB</name>
    <name evidence="3" type="ORF">SSPH_02537</name>
</gene>
<evidence type="ECO:0000256" key="1">
    <source>
        <dbReference type="ARBA" id="ARBA00023002"/>
    </source>
</evidence>
<organism evidence="3 4">
    <name type="scientific">Sporomusa sphaeroides DSM 2875</name>
    <dbReference type="NCBI Taxonomy" id="1337886"/>
    <lineage>
        <taxon>Bacteria</taxon>
        <taxon>Bacillati</taxon>
        <taxon>Bacillota</taxon>
        <taxon>Negativicutes</taxon>
        <taxon>Selenomonadales</taxon>
        <taxon>Sporomusaceae</taxon>
        <taxon>Sporomusa</taxon>
    </lineage>
</organism>
<accession>A0ABM9W6E7</accession>
<evidence type="ECO:0000259" key="2">
    <source>
        <dbReference type="Pfam" id="PF01266"/>
    </source>
</evidence>
<keyword evidence="1 3" id="KW-0560">Oxidoreductase</keyword>
<dbReference type="SUPFAM" id="SSF51905">
    <property type="entry name" value="FAD/NAD(P)-binding domain"/>
    <property type="match status" value="1"/>
</dbReference>
<dbReference type="PANTHER" id="PTHR13847">
    <property type="entry name" value="SARCOSINE DEHYDROGENASE-RELATED"/>
    <property type="match status" value="1"/>
</dbReference>
<comment type="caution">
    <text evidence="3">The sequence shown here is derived from an EMBL/GenBank/DDBJ whole genome shotgun (WGS) entry which is preliminary data.</text>
</comment>
<dbReference type="Pfam" id="PF01266">
    <property type="entry name" value="DAO"/>
    <property type="match status" value="1"/>
</dbReference>
<dbReference type="Proteomes" id="UP000245702">
    <property type="component" value="Unassembled WGS sequence"/>
</dbReference>
<feature type="domain" description="FAD dependent oxidoreductase" evidence="2">
    <location>
        <begin position="9"/>
        <end position="354"/>
    </location>
</feature>
<protein>
    <submittedName>
        <fullName evidence="3">Sarcosine oxidase subunit beta</fullName>
        <ecNumber evidence="3">1.5.3.1</ecNumber>
    </submittedName>
</protein>
<dbReference type="InterPro" id="IPR006076">
    <property type="entry name" value="FAD-dep_OxRdtase"/>
</dbReference>